<evidence type="ECO:0000256" key="1">
    <source>
        <dbReference type="ARBA" id="ARBA00022679"/>
    </source>
</evidence>
<name>A0A381R806_9ZZZZ</name>
<reference evidence="2" key="1">
    <citation type="submission" date="2018-05" db="EMBL/GenBank/DDBJ databases">
        <authorList>
            <person name="Lanie J.A."/>
            <person name="Ng W.-L."/>
            <person name="Kazmierczak K.M."/>
            <person name="Andrzejewski T.M."/>
            <person name="Davidsen T.M."/>
            <person name="Wayne K.J."/>
            <person name="Tettelin H."/>
            <person name="Glass J.I."/>
            <person name="Rusch D."/>
            <person name="Podicherti R."/>
            <person name="Tsui H.-C.T."/>
            <person name="Winkler M.E."/>
        </authorList>
    </citation>
    <scope>NUCLEOTIDE SEQUENCE</scope>
</reference>
<dbReference type="AlphaFoldDB" id="A0A381R806"/>
<dbReference type="GO" id="GO:0051999">
    <property type="term" value="P:mannosyl-inositol phosphorylceramide biosynthetic process"/>
    <property type="evidence" value="ECO:0007669"/>
    <property type="project" value="TreeGrafter"/>
</dbReference>
<keyword evidence="1" id="KW-0808">Transferase</keyword>
<dbReference type="GO" id="GO:0000030">
    <property type="term" value="F:mannosyltransferase activity"/>
    <property type="evidence" value="ECO:0007669"/>
    <property type="project" value="TreeGrafter"/>
</dbReference>
<dbReference type="PANTHER" id="PTHR32385:SF15">
    <property type="entry name" value="INOSITOL PHOSPHOCERAMIDE MANNOSYLTRANSFERASE 1"/>
    <property type="match status" value="1"/>
</dbReference>
<organism evidence="2">
    <name type="scientific">marine metagenome</name>
    <dbReference type="NCBI Taxonomy" id="408172"/>
    <lineage>
        <taxon>unclassified sequences</taxon>
        <taxon>metagenomes</taxon>
        <taxon>ecological metagenomes</taxon>
    </lineage>
</organism>
<dbReference type="Pfam" id="PF04488">
    <property type="entry name" value="Gly_transf_sug"/>
    <property type="match status" value="1"/>
</dbReference>
<dbReference type="GO" id="GO:0016020">
    <property type="term" value="C:membrane"/>
    <property type="evidence" value="ECO:0007669"/>
    <property type="project" value="GOC"/>
</dbReference>
<dbReference type="InterPro" id="IPR007577">
    <property type="entry name" value="GlycoTrfase_DXD_sugar-bd_CS"/>
</dbReference>
<proteinExistence type="predicted"/>
<dbReference type="Gene3D" id="3.90.550.20">
    <property type="match status" value="1"/>
</dbReference>
<evidence type="ECO:0000313" key="2">
    <source>
        <dbReference type="EMBL" id="SUZ87018.1"/>
    </source>
</evidence>
<dbReference type="PANTHER" id="PTHR32385">
    <property type="entry name" value="MANNOSYL PHOSPHORYLINOSITOL CERAMIDE SYNTHASE"/>
    <property type="match status" value="1"/>
</dbReference>
<gene>
    <name evidence="2" type="ORF">METZ01_LOCUS39872</name>
</gene>
<accession>A0A381R806</accession>
<sequence length="175" mass="19872">MYESYPEAIQRVDAARYVILREFGGVYADLDLHCLRAIDSLLETEVVLPRTTPFGVSNQFMLSVKGHPLFHHAVASLPRAYRKWGRVWPRHLRVLTTAGPLFLTGRVREYGVTEGMRILSLDEHGHGDPEVAYVAHLRGNTWAAWDTHVINFLHENWKWLTAGAAVSAVLLARFL</sequence>
<dbReference type="InterPro" id="IPR029044">
    <property type="entry name" value="Nucleotide-diphossugar_trans"/>
</dbReference>
<protein>
    <submittedName>
        <fullName evidence="2">Uncharacterized protein</fullName>
    </submittedName>
</protein>
<dbReference type="SUPFAM" id="SSF53448">
    <property type="entry name" value="Nucleotide-diphospho-sugar transferases"/>
    <property type="match status" value="1"/>
</dbReference>
<dbReference type="EMBL" id="UINC01001705">
    <property type="protein sequence ID" value="SUZ87018.1"/>
    <property type="molecule type" value="Genomic_DNA"/>
</dbReference>
<dbReference type="InterPro" id="IPR051706">
    <property type="entry name" value="Glycosyltransferase_domain"/>
</dbReference>